<evidence type="ECO:0000313" key="3">
    <source>
        <dbReference type="Proteomes" id="UP000037392"/>
    </source>
</evidence>
<organism evidence="2 3">
    <name type="scientific">[Clostridium] citroniae WAL-19142</name>
    <dbReference type="NCBI Taxonomy" id="742734"/>
    <lineage>
        <taxon>Bacteria</taxon>
        <taxon>Bacillati</taxon>
        <taxon>Bacillota</taxon>
        <taxon>Clostridia</taxon>
        <taxon>Lachnospirales</taxon>
        <taxon>Lachnospiraceae</taxon>
        <taxon>Enterocloster</taxon>
    </lineage>
</organism>
<dbReference type="Pfam" id="PF01979">
    <property type="entry name" value="Amidohydro_1"/>
    <property type="match status" value="1"/>
</dbReference>
<comment type="caution">
    <text evidence="2">The sequence shown here is derived from an EMBL/GenBank/DDBJ whole genome shotgun (WGS) entry which is preliminary data.</text>
</comment>
<dbReference type="InterPro" id="IPR006680">
    <property type="entry name" value="Amidohydro-rel"/>
</dbReference>
<feature type="domain" description="Amidohydrolase-related" evidence="1">
    <location>
        <begin position="57"/>
        <end position="383"/>
    </location>
</feature>
<dbReference type="SUPFAM" id="SSF51556">
    <property type="entry name" value="Metallo-dependent hydrolases"/>
    <property type="match status" value="1"/>
</dbReference>
<dbReference type="PATRIC" id="fig|742734.4.peg.3083"/>
<dbReference type="PANTHER" id="PTHR43135:SF3">
    <property type="entry name" value="ALPHA-D-RIBOSE 1-METHYLPHOSPHONATE 5-TRIPHOSPHATE DIPHOSPHATASE"/>
    <property type="match status" value="1"/>
</dbReference>
<dbReference type="Proteomes" id="UP000037392">
    <property type="component" value="Unassembled WGS sequence"/>
</dbReference>
<sequence length="385" mass="41986">MERLLIKAGTIIKGQDLTEVKNGAVLVEDGKISKIYEQVTDVEGLEDAVTMDVGDKTLIPGMIDCHNHLALDARIPNHLVKMSDCEAEQTLRAVKTMHDDLHAGVTTARCLGDKYYIDVTCRQAQREGRLEGPRLVVSGIGMRSLHGHGYVGMPHCGAEDFRKTSRENIARGVDFLKVFMTKVINATPFIYHFITPEELRAVVEEAKSVNITTACHCSGGQGLDDCLTAGIDCLEHVYYITKEQVERVKKMDRWVVYTPSYALNDDLLFKFSPHDKEGSLREKEIICGCLSEAIAGGLKFGIGTDGLHGSLAREAQYIAQLGASNRNVLAGVTTQAAKLCGVDQITGAVKEGLAADLVIVDGNPLEDIKALSRVEHVIQGGNVIR</sequence>
<dbReference type="InterPro" id="IPR011059">
    <property type="entry name" value="Metal-dep_hydrolase_composite"/>
</dbReference>
<dbReference type="SUPFAM" id="SSF51338">
    <property type="entry name" value="Composite domain of metallo-dependent hydrolases"/>
    <property type="match status" value="1"/>
</dbReference>
<dbReference type="Gene3D" id="3.20.20.140">
    <property type="entry name" value="Metal-dependent hydrolases"/>
    <property type="match status" value="1"/>
</dbReference>
<dbReference type="EMBL" id="ADLK01000022">
    <property type="protein sequence ID" value="KMW18775.1"/>
    <property type="molecule type" value="Genomic_DNA"/>
</dbReference>
<dbReference type="RefSeq" id="WP_048930083.1">
    <property type="nucleotide sequence ID" value="NZ_KQ235878.1"/>
</dbReference>
<gene>
    <name evidence="2" type="ORF">HMPREF9470_02879</name>
</gene>
<dbReference type="PANTHER" id="PTHR43135">
    <property type="entry name" value="ALPHA-D-RIBOSE 1-METHYLPHOSPHONATE 5-TRIPHOSPHATE DIPHOSPHATASE"/>
    <property type="match status" value="1"/>
</dbReference>
<reference evidence="2 3" key="1">
    <citation type="submission" date="2011-04" db="EMBL/GenBank/DDBJ databases">
        <title>The Genome Sequence of Clostridium citroniae WAL-19142.</title>
        <authorList>
            <consortium name="The Broad Institute Genome Sequencing Platform"/>
            <person name="Earl A."/>
            <person name="Ward D."/>
            <person name="Feldgarden M."/>
            <person name="Gevers D."/>
            <person name="Warren Y.A."/>
            <person name="Tyrrell K.L."/>
            <person name="Citron D.M."/>
            <person name="Goldstein E.J."/>
            <person name="Daigneault M."/>
            <person name="Allen-Vercoe E."/>
            <person name="Young S.K."/>
            <person name="Zeng Q."/>
            <person name="Gargeya S."/>
            <person name="Fitzgerald M."/>
            <person name="Haas B."/>
            <person name="Abouelleil A."/>
            <person name="Alvarado L."/>
            <person name="Arachchi H.M."/>
            <person name="Berlin A."/>
            <person name="Brown A."/>
            <person name="Chapman S.B."/>
            <person name="Chen Z."/>
            <person name="Dunbar C."/>
            <person name="Freedman E."/>
            <person name="Gearin G."/>
            <person name="Gellesch M."/>
            <person name="Goldberg J."/>
            <person name="Griggs A."/>
            <person name="Gujja S."/>
            <person name="Heilman E.R."/>
            <person name="Heiman D."/>
            <person name="Howarth C."/>
            <person name="Larson L."/>
            <person name="Lui A."/>
            <person name="MacDonald P.J."/>
            <person name="Mehta T."/>
            <person name="Montmayeur A."/>
            <person name="Murphy C."/>
            <person name="Neiman D."/>
            <person name="Pearson M."/>
            <person name="Priest M."/>
            <person name="Roberts A."/>
            <person name="Saif S."/>
            <person name="Shea T."/>
            <person name="Shenoy N."/>
            <person name="Sisk P."/>
            <person name="Stolte C."/>
            <person name="Sykes S."/>
            <person name="White J."/>
            <person name="Yandava C."/>
            <person name="Wortman J."/>
            <person name="Nusbaum C."/>
            <person name="Birren B."/>
        </authorList>
    </citation>
    <scope>NUCLEOTIDE SEQUENCE [LARGE SCALE GENOMIC DNA]</scope>
    <source>
        <strain evidence="2 3">WAL-19142</strain>
    </source>
</reference>
<dbReference type="GO" id="GO:0016810">
    <property type="term" value="F:hydrolase activity, acting on carbon-nitrogen (but not peptide) bonds"/>
    <property type="evidence" value="ECO:0007669"/>
    <property type="project" value="InterPro"/>
</dbReference>
<dbReference type="Gene3D" id="2.30.40.10">
    <property type="entry name" value="Urease, subunit C, domain 1"/>
    <property type="match status" value="1"/>
</dbReference>
<evidence type="ECO:0000313" key="2">
    <source>
        <dbReference type="EMBL" id="KMW18775.1"/>
    </source>
</evidence>
<dbReference type="InterPro" id="IPR032466">
    <property type="entry name" value="Metal_Hydrolase"/>
</dbReference>
<evidence type="ECO:0000259" key="1">
    <source>
        <dbReference type="Pfam" id="PF01979"/>
    </source>
</evidence>
<name>A0A0J9ESJ4_9FIRM</name>
<protein>
    <recommendedName>
        <fullName evidence="1">Amidohydrolase-related domain-containing protein</fullName>
    </recommendedName>
</protein>
<dbReference type="GeneID" id="93163371"/>
<dbReference type="OrthoDB" id="9797498at2"/>
<dbReference type="AlphaFoldDB" id="A0A0J9ESJ4"/>
<dbReference type="InterPro" id="IPR051781">
    <property type="entry name" value="Metallo-dep_Hydrolase"/>
</dbReference>
<proteinExistence type="predicted"/>
<accession>A0A0J9ESJ4</accession>